<feature type="domain" description="SecDF P1 head subdomain" evidence="12">
    <location>
        <begin position="272"/>
        <end position="381"/>
    </location>
</feature>
<keyword evidence="5 9" id="KW-0653">Protein transport</keyword>
<evidence type="ECO:0000256" key="7">
    <source>
        <dbReference type="ARBA" id="ARBA00023010"/>
    </source>
</evidence>
<evidence type="ECO:0000313" key="14">
    <source>
        <dbReference type="Proteomes" id="UP000197003"/>
    </source>
</evidence>
<feature type="domain" description="Protein translocase subunit SecDF P1" evidence="11">
    <location>
        <begin position="150"/>
        <end position="208"/>
    </location>
</feature>
<protein>
    <recommendedName>
        <fullName evidence="9">Protein translocase subunit SecD</fullName>
    </recommendedName>
</protein>
<dbReference type="NCBIfam" id="TIGR01129">
    <property type="entry name" value="secD"/>
    <property type="match status" value="1"/>
</dbReference>
<dbReference type="GO" id="GO:0015450">
    <property type="term" value="F:protein-transporting ATPase activity"/>
    <property type="evidence" value="ECO:0007669"/>
    <property type="project" value="InterPro"/>
</dbReference>
<dbReference type="RefSeq" id="WP_088565055.1">
    <property type="nucleotide sequence ID" value="NZ_CP020946.1"/>
</dbReference>
<dbReference type="Pfam" id="PF21760">
    <property type="entry name" value="SecD_1st"/>
    <property type="match status" value="1"/>
</dbReference>
<dbReference type="EMBL" id="CP020946">
    <property type="protein sequence ID" value="ASD63520.1"/>
    <property type="molecule type" value="Genomic_DNA"/>
</dbReference>
<gene>
    <name evidence="9" type="primary">secD</name>
    <name evidence="13" type="ORF">B9G79_08020</name>
</gene>
<feature type="transmembrane region" description="Helical" evidence="9">
    <location>
        <begin position="527"/>
        <end position="550"/>
    </location>
</feature>
<evidence type="ECO:0000313" key="13">
    <source>
        <dbReference type="EMBL" id="ASD63520.1"/>
    </source>
</evidence>
<evidence type="ECO:0000256" key="1">
    <source>
        <dbReference type="ARBA" id="ARBA00004651"/>
    </source>
</evidence>
<reference evidence="13 14" key="1">
    <citation type="submission" date="2017-04" db="EMBL/GenBank/DDBJ databases">
        <title>Whole genome sequence of Bdellovibrio bacteriovorus strain SSB218315.</title>
        <authorList>
            <person name="Oyedara O."/>
            <person name="Rodriguez-Perez M.A."/>
        </authorList>
    </citation>
    <scope>NUCLEOTIDE SEQUENCE [LARGE SCALE GENOMIC DNA]</scope>
    <source>
        <strain evidence="13 14">SSB218315</strain>
    </source>
</reference>
<dbReference type="GO" id="GO:0065002">
    <property type="term" value="P:intracellular protein transmembrane transport"/>
    <property type="evidence" value="ECO:0007669"/>
    <property type="project" value="UniProtKB-UniRule"/>
</dbReference>
<dbReference type="OrthoDB" id="5287731at2"/>
<dbReference type="Gene3D" id="3.30.1360.200">
    <property type="match status" value="1"/>
</dbReference>
<name>A0A1Z3N7R6_BDEBC</name>
<dbReference type="PANTHER" id="PTHR30081:SF1">
    <property type="entry name" value="PROTEIN TRANSLOCASE SUBUNIT SECD"/>
    <property type="match status" value="1"/>
</dbReference>
<evidence type="ECO:0000256" key="4">
    <source>
        <dbReference type="ARBA" id="ARBA00022692"/>
    </source>
</evidence>
<comment type="function">
    <text evidence="9">Part of the Sec protein translocase complex. Interacts with the SecYEG preprotein conducting channel. SecDF uses the proton motive force (PMF) to complete protein translocation after the ATP-dependent function of SecA.</text>
</comment>
<dbReference type="InterPro" id="IPR022645">
    <property type="entry name" value="SecD/SecF_bac"/>
</dbReference>
<evidence type="ECO:0000256" key="8">
    <source>
        <dbReference type="ARBA" id="ARBA00023136"/>
    </source>
</evidence>
<feature type="transmembrane region" description="Helical" evidence="9">
    <location>
        <begin position="429"/>
        <end position="449"/>
    </location>
</feature>
<dbReference type="InterPro" id="IPR022813">
    <property type="entry name" value="SecD/SecF_arch_bac"/>
</dbReference>
<dbReference type="Pfam" id="PF02355">
    <property type="entry name" value="SecD_SecF_C"/>
    <property type="match status" value="1"/>
</dbReference>
<dbReference type="InterPro" id="IPR055344">
    <property type="entry name" value="SecD_SecF_C_bact"/>
</dbReference>
<comment type="subunit">
    <text evidence="9">Forms a complex with SecF. Part of the essential Sec protein translocation apparatus which comprises SecA, SecYEG and auxiliary proteins SecDF. Other proteins may also be involved.</text>
</comment>
<dbReference type="SUPFAM" id="SSF82866">
    <property type="entry name" value="Multidrug efflux transporter AcrB transmembrane domain"/>
    <property type="match status" value="1"/>
</dbReference>
<keyword evidence="4 9" id="KW-0812">Transmembrane</keyword>
<evidence type="ECO:0000256" key="9">
    <source>
        <dbReference type="HAMAP-Rule" id="MF_01463"/>
    </source>
</evidence>
<evidence type="ECO:0000256" key="5">
    <source>
        <dbReference type="ARBA" id="ARBA00022927"/>
    </source>
</evidence>
<dbReference type="Gene3D" id="1.20.1640.10">
    <property type="entry name" value="Multidrug efflux transporter AcrB transmembrane domain"/>
    <property type="match status" value="1"/>
</dbReference>
<keyword evidence="7 9" id="KW-0811">Translocation</keyword>
<dbReference type="InterPro" id="IPR005791">
    <property type="entry name" value="SecD"/>
</dbReference>
<evidence type="ECO:0000259" key="11">
    <source>
        <dbReference type="Pfam" id="PF21760"/>
    </source>
</evidence>
<dbReference type="Gene3D" id="3.30.70.3400">
    <property type="match status" value="2"/>
</dbReference>
<dbReference type="GO" id="GO:0043952">
    <property type="term" value="P:protein transport by the Sec complex"/>
    <property type="evidence" value="ECO:0007669"/>
    <property type="project" value="UniProtKB-UniRule"/>
</dbReference>
<evidence type="ECO:0000256" key="6">
    <source>
        <dbReference type="ARBA" id="ARBA00022989"/>
    </source>
</evidence>
<dbReference type="FunFam" id="1.20.1640.10:FF:000004">
    <property type="entry name" value="Protein translocase subunit SecD"/>
    <property type="match status" value="1"/>
</dbReference>
<evidence type="ECO:0000256" key="3">
    <source>
        <dbReference type="ARBA" id="ARBA00022475"/>
    </source>
</evidence>
<comment type="similarity">
    <text evidence="9">Belongs to the SecD/SecF family. SecD subfamily.</text>
</comment>
<keyword evidence="3 9" id="KW-1003">Cell membrane</keyword>
<sequence>MEGLRWRTFVAVLGVAASLVWVLPNLVNLSEVSWWPSKQKLNYGLDIQGGLHLVMGVDVDGVVKESTTRLISTMKAEMTKENVAYADVKSEKPESGEVQVVVADAAGKAAVEKFISDKYSTVLQVVGSTDTSVTARYFDAYLNDYKNRVIQQSIETIRNRIDEFGVAEPSISQQGANRILIQLPGMADAEKAKQLINTTAKLDFMIVSNEKTPQELQVMIAEAEKAGNFNMENTKYSDYVTRVNEALKGKLPEKTAVYFEKAPNAATIDAGAIPYLLRTDTDLGGGALDDAFVGYDQYGSPQVSLQFNSAGAQKFADLTGNNVGKQMAIVLDKVVKSAPSIRDRIAGGSAVITLGGGRDRNGMMDEAKMISTSLRAGALPASLEQLEERRVGPTLGADAIGKAKLGSYVGAAIIVIFMLVYYKSMGAVASVALGLNILGIFALLTTFGATLTLPGIAGIALTVGFAVDANVLINERIREELRMGHGIKVAVAEGYNRAMSAIIDANVTTAATAVVLLYFGTGPVRGFAVTLLIGIVTSMFANVFVSKVIVDTLVNKFNFKKLSV</sequence>
<dbReference type="PRINTS" id="PR01755">
    <property type="entry name" value="SECFTRNLCASE"/>
</dbReference>
<dbReference type="Proteomes" id="UP000197003">
    <property type="component" value="Chromosome"/>
</dbReference>
<comment type="caution">
    <text evidence="9">Lacks conserved residue(s) required for the propagation of feature annotation.</text>
</comment>
<evidence type="ECO:0000259" key="10">
    <source>
        <dbReference type="Pfam" id="PF02355"/>
    </source>
</evidence>
<dbReference type="InterPro" id="IPR048634">
    <property type="entry name" value="SecD_SecF_C"/>
</dbReference>
<keyword evidence="6 9" id="KW-1133">Transmembrane helix</keyword>
<feature type="domain" description="Protein export membrane protein SecD/SecF C-terminal" evidence="10">
    <location>
        <begin position="382"/>
        <end position="555"/>
    </location>
</feature>
<dbReference type="PANTHER" id="PTHR30081">
    <property type="entry name" value="PROTEIN-EXPORT MEMBRANE PROTEIN SEC"/>
    <property type="match status" value="1"/>
</dbReference>
<dbReference type="GO" id="GO:0005886">
    <property type="term" value="C:plasma membrane"/>
    <property type="evidence" value="ECO:0007669"/>
    <property type="project" value="UniProtKB-SubCell"/>
</dbReference>
<feature type="transmembrane region" description="Helical" evidence="9">
    <location>
        <begin position="405"/>
        <end position="422"/>
    </location>
</feature>
<organism evidence="13 14">
    <name type="scientific">Bdellovibrio bacteriovorus</name>
    <dbReference type="NCBI Taxonomy" id="959"/>
    <lineage>
        <taxon>Bacteria</taxon>
        <taxon>Pseudomonadati</taxon>
        <taxon>Bdellovibrionota</taxon>
        <taxon>Bdellovibrionia</taxon>
        <taxon>Bdellovibrionales</taxon>
        <taxon>Pseudobdellovibrionaceae</taxon>
        <taxon>Bdellovibrio</taxon>
    </lineage>
</organism>
<accession>A0A1Z3N7R6</accession>
<dbReference type="Pfam" id="PF22599">
    <property type="entry name" value="SecDF_P1_head"/>
    <property type="match status" value="1"/>
</dbReference>
<evidence type="ECO:0000259" key="12">
    <source>
        <dbReference type="Pfam" id="PF22599"/>
    </source>
</evidence>
<feature type="transmembrane region" description="Helical" evidence="9">
    <location>
        <begin position="501"/>
        <end position="521"/>
    </location>
</feature>
<keyword evidence="2 9" id="KW-0813">Transport</keyword>
<dbReference type="InterPro" id="IPR054384">
    <property type="entry name" value="SecDF_P1_head"/>
</dbReference>
<dbReference type="GO" id="GO:0006605">
    <property type="term" value="P:protein targeting"/>
    <property type="evidence" value="ECO:0007669"/>
    <property type="project" value="UniProtKB-UniRule"/>
</dbReference>
<dbReference type="InterPro" id="IPR048631">
    <property type="entry name" value="SecD_1st"/>
</dbReference>
<evidence type="ECO:0000256" key="2">
    <source>
        <dbReference type="ARBA" id="ARBA00022448"/>
    </source>
</evidence>
<feature type="transmembrane region" description="Helical" evidence="9">
    <location>
        <begin position="455"/>
        <end position="473"/>
    </location>
</feature>
<dbReference type="AlphaFoldDB" id="A0A1Z3N7R6"/>
<keyword evidence="8 9" id="KW-0472">Membrane</keyword>
<dbReference type="HAMAP" id="MF_01463_B">
    <property type="entry name" value="SecD_B"/>
    <property type="match status" value="1"/>
</dbReference>
<comment type="subcellular location">
    <subcellularLocation>
        <location evidence="1 9">Cell membrane</location>
        <topology evidence="1 9">Multi-pass membrane protein</topology>
    </subcellularLocation>
</comment>
<proteinExistence type="inferred from homology"/>
<dbReference type="NCBIfam" id="TIGR00916">
    <property type="entry name" value="2A0604s01"/>
    <property type="match status" value="1"/>
</dbReference>